<dbReference type="NCBIfam" id="TIGR00720">
    <property type="entry name" value="sda_mono"/>
    <property type="match status" value="1"/>
</dbReference>
<evidence type="ECO:0000256" key="6">
    <source>
        <dbReference type="ARBA" id="ARBA00022723"/>
    </source>
</evidence>
<evidence type="ECO:0000313" key="15">
    <source>
        <dbReference type="Proteomes" id="UP000832034"/>
    </source>
</evidence>
<protein>
    <recommendedName>
        <fullName evidence="11">L-serine dehydratase</fullName>
        <ecNumber evidence="11">4.3.1.17</ecNumber>
    </recommendedName>
</protein>
<name>A0ABY4E8Z5_VITST</name>
<comment type="pathway">
    <text evidence="2">Carbohydrate biosynthesis; gluconeogenesis.</text>
</comment>
<reference evidence="14" key="2">
    <citation type="journal article" date="2022" name="Res Sq">
        <title>Evolution of multicellular longitudinally dividing oral cavity symbionts (Neisseriaceae).</title>
        <authorList>
            <person name="Nyongesa S."/>
            <person name="Weber P."/>
            <person name="Bernet E."/>
            <person name="Pullido F."/>
            <person name="Nieckarz M."/>
            <person name="Delaby M."/>
            <person name="Nieves C."/>
            <person name="Viehboeck T."/>
            <person name="Krause N."/>
            <person name="Rivera-Millot A."/>
            <person name="Nakamura A."/>
            <person name="Vischer N."/>
            <person name="VanNieuwenhze M."/>
            <person name="Brun Y."/>
            <person name="Cava F."/>
            <person name="Bulgheresi S."/>
            <person name="Veyrier F."/>
        </authorList>
    </citation>
    <scope>NUCLEOTIDE SEQUENCE</scope>
    <source>
        <strain evidence="14">SAG 1488-6</strain>
    </source>
</reference>
<accession>A0ABY4E8Z5</accession>
<evidence type="ECO:0000256" key="3">
    <source>
        <dbReference type="ARBA" id="ARBA00008636"/>
    </source>
</evidence>
<dbReference type="PANTHER" id="PTHR30182">
    <property type="entry name" value="L-SERINE DEHYDRATASE"/>
    <property type="match status" value="1"/>
</dbReference>
<evidence type="ECO:0000256" key="9">
    <source>
        <dbReference type="ARBA" id="ARBA00023239"/>
    </source>
</evidence>
<dbReference type="GO" id="GO:0003941">
    <property type="term" value="F:L-serine ammonia-lyase activity"/>
    <property type="evidence" value="ECO:0007669"/>
    <property type="project" value="UniProtKB-EC"/>
</dbReference>
<sequence length="467" mass="49621">MISVFDIFKIGLGPSSSHTVGPMKAAAAFVAQLQSNGLLYQTQRLAVEVYGSLALTGEGHATFEAILLGLEGEQPDSVDLDSIPARLAAINNQAILPLSADYSIEFIVARDIVIRYAESLPKHPNGLRFTAYDVNEKEIAQQIYYSIGGGFIVTDAEFGQDLSSGICVPYPFHNAQTMAEQCQTHNISLSELVLANEMALQQADVATVKKRICDVAQVMFDCVERGLNQTGELPGGLKVTRRAPLLAAKLGDLREGNQVNTQLWPMVFAMAVNEENAAGGRVVTAPTNGAAGIIPAVLTYYRRFHPLSSDDGVVQFMLTAAAIGMLYKMNASISGADVGCQGEVGVACSMAAGAYCDVSGGTIWQIQNAAEMAMEHHLGLTCDPVGGLVQIPCIERNGIGAEKAIKLGSLALLEDGLGKKVSLDAVIATMLQTGRDMKHIYKETSLGGLAATMKHKMIPVSVSVIEC</sequence>
<evidence type="ECO:0000256" key="5">
    <source>
        <dbReference type="ARBA" id="ARBA00022485"/>
    </source>
</evidence>
<evidence type="ECO:0000256" key="10">
    <source>
        <dbReference type="ARBA" id="ARBA00049406"/>
    </source>
</evidence>
<keyword evidence="4 11" id="KW-0312">Gluconeogenesis</keyword>
<dbReference type="InterPro" id="IPR051318">
    <property type="entry name" value="Fe-S_L-Ser"/>
</dbReference>
<dbReference type="SUPFAM" id="SSF143548">
    <property type="entry name" value="Serine metabolism enzymes domain"/>
    <property type="match status" value="1"/>
</dbReference>
<keyword evidence="7 11" id="KW-0408">Iron</keyword>
<comment type="cofactor">
    <cofactor evidence="1 11">
        <name>[4Fe-4S] cluster</name>
        <dbReference type="ChEBI" id="CHEBI:49883"/>
    </cofactor>
</comment>
<feature type="domain" description="Serine dehydratase beta chain" evidence="13">
    <location>
        <begin position="3"/>
        <end position="156"/>
    </location>
</feature>
<dbReference type="EMBL" id="CP091512">
    <property type="protein sequence ID" value="UOO91744.1"/>
    <property type="molecule type" value="Genomic_DNA"/>
</dbReference>
<dbReference type="Gene3D" id="3.30.1330.90">
    <property type="entry name" value="D-3-phosphoglycerate dehydrogenase, domain 3"/>
    <property type="match status" value="1"/>
</dbReference>
<dbReference type="RefSeq" id="WP_019958656.1">
    <property type="nucleotide sequence ID" value="NZ_CP091512.1"/>
</dbReference>
<evidence type="ECO:0000259" key="13">
    <source>
        <dbReference type="Pfam" id="PF03315"/>
    </source>
</evidence>
<keyword evidence="6 11" id="KW-0479">Metal-binding</keyword>
<evidence type="ECO:0000256" key="7">
    <source>
        <dbReference type="ARBA" id="ARBA00023004"/>
    </source>
</evidence>
<keyword evidence="15" id="KW-1185">Reference proteome</keyword>
<evidence type="ECO:0000256" key="4">
    <source>
        <dbReference type="ARBA" id="ARBA00022432"/>
    </source>
</evidence>
<proteinExistence type="inferred from homology"/>
<dbReference type="PANTHER" id="PTHR30182:SF1">
    <property type="entry name" value="L-SERINE DEHYDRATASE 1"/>
    <property type="match status" value="1"/>
</dbReference>
<evidence type="ECO:0000259" key="12">
    <source>
        <dbReference type="Pfam" id="PF03313"/>
    </source>
</evidence>
<dbReference type="InterPro" id="IPR005130">
    <property type="entry name" value="Ser_deHydtase-like_asu"/>
</dbReference>
<dbReference type="Pfam" id="PF03313">
    <property type="entry name" value="SDH_alpha"/>
    <property type="match status" value="1"/>
</dbReference>
<keyword evidence="5 11" id="KW-0004">4Fe-4S</keyword>
<dbReference type="InterPro" id="IPR029009">
    <property type="entry name" value="ASB_dom_sf"/>
</dbReference>
<evidence type="ECO:0000256" key="11">
    <source>
        <dbReference type="RuleBase" id="RU366059"/>
    </source>
</evidence>
<reference evidence="14" key="1">
    <citation type="submission" date="2021-12" db="EMBL/GenBank/DDBJ databases">
        <authorList>
            <person name="Veyrier F.J."/>
        </authorList>
    </citation>
    <scope>NUCLEOTIDE SEQUENCE</scope>
    <source>
        <strain evidence="14">SAG 1488-6</strain>
    </source>
</reference>
<evidence type="ECO:0000313" key="14">
    <source>
        <dbReference type="EMBL" id="UOO91744.1"/>
    </source>
</evidence>
<dbReference type="EC" id="4.3.1.17" evidence="11"/>
<dbReference type="InterPro" id="IPR005131">
    <property type="entry name" value="Ser_deHydtase_bsu"/>
</dbReference>
<dbReference type="Pfam" id="PF03315">
    <property type="entry name" value="SDH_beta"/>
    <property type="match status" value="1"/>
</dbReference>
<keyword evidence="8 11" id="KW-0411">Iron-sulfur</keyword>
<gene>
    <name evidence="14" type="ORF">LVJ81_08875</name>
</gene>
<organism evidence="14 15">
    <name type="scientific">Vitreoscilla stercoraria</name>
    <dbReference type="NCBI Taxonomy" id="61"/>
    <lineage>
        <taxon>Bacteria</taxon>
        <taxon>Pseudomonadati</taxon>
        <taxon>Pseudomonadota</taxon>
        <taxon>Betaproteobacteria</taxon>
        <taxon>Neisseriales</taxon>
        <taxon>Neisseriaceae</taxon>
        <taxon>Vitreoscilla</taxon>
    </lineage>
</organism>
<comment type="similarity">
    <text evidence="3 11">Belongs to the iron-sulfur dependent L-serine dehydratase family.</text>
</comment>
<feature type="domain" description="Serine dehydratase-like alpha subunit" evidence="12">
    <location>
        <begin position="185"/>
        <end position="450"/>
    </location>
</feature>
<comment type="catalytic activity">
    <reaction evidence="10 11">
        <text>L-serine = pyruvate + NH4(+)</text>
        <dbReference type="Rhea" id="RHEA:19169"/>
        <dbReference type="ChEBI" id="CHEBI:15361"/>
        <dbReference type="ChEBI" id="CHEBI:28938"/>
        <dbReference type="ChEBI" id="CHEBI:33384"/>
        <dbReference type="EC" id="4.3.1.17"/>
    </reaction>
</comment>
<dbReference type="Proteomes" id="UP000832034">
    <property type="component" value="Chromosome"/>
</dbReference>
<dbReference type="InterPro" id="IPR004644">
    <property type="entry name" value="Fe-S_L-Ser_mono"/>
</dbReference>
<keyword evidence="9 11" id="KW-0456">Lyase</keyword>
<evidence type="ECO:0000256" key="2">
    <source>
        <dbReference type="ARBA" id="ARBA00004742"/>
    </source>
</evidence>
<evidence type="ECO:0000256" key="1">
    <source>
        <dbReference type="ARBA" id="ARBA00001966"/>
    </source>
</evidence>
<evidence type="ECO:0000256" key="8">
    <source>
        <dbReference type="ARBA" id="ARBA00023014"/>
    </source>
</evidence>